<keyword evidence="2" id="KW-1133">Transmembrane helix</keyword>
<dbReference type="OrthoDB" id="2166499at2"/>
<dbReference type="Proteomes" id="UP000005384">
    <property type="component" value="Unassembled WGS sequence"/>
</dbReference>
<comment type="caution">
    <text evidence="3">The sequence shown here is derived from an EMBL/GenBank/DDBJ whole genome shotgun (WGS) entry which is preliminary data.</text>
</comment>
<dbReference type="EMBL" id="ADLN01000024">
    <property type="protein sequence ID" value="EHI60389.1"/>
    <property type="molecule type" value="Genomic_DNA"/>
</dbReference>
<reference evidence="3 4" key="1">
    <citation type="submission" date="2011-08" db="EMBL/GenBank/DDBJ databases">
        <title>The Genome Sequence of Clostridium hathewayi WAL-18680.</title>
        <authorList>
            <consortium name="The Broad Institute Genome Sequencing Platform"/>
            <person name="Earl A."/>
            <person name="Ward D."/>
            <person name="Feldgarden M."/>
            <person name="Gevers D."/>
            <person name="Finegold S.M."/>
            <person name="Summanen P.H."/>
            <person name="Molitoris D.R."/>
            <person name="Song M."/>
            <person name="Daigneault M."/>
            <person name="Allen-Vercoe E."/>
            <person name="Young S.K."/>
            <person name="Zeng Q."/>
            <person name="Gargeya S."/>
            <person name="Fitzgerald M."/>
            <person name="Haas B."/>
            <person name="Abouelleil A."/>
            <person name="Alvarado L."/>
            <person name="Arachchi H.M."/>
            <person name="Berlin A."/>
            <person name="Brown A."/>
            <person name="Chapman S.B."/>
            <person name="Chen Z."/>
            <person name="Dunbar C."/>
            <person name="Freedman E."/>
            <person name="Gearin G."/>
            <person name="Gellesch M."/>
            <person name="Goldberg J."/>
            <person name="Griggs A."/>
            <person name="Gujja S."/>
            <person name="Heiman D."/>
            <person name="Howarth C."/>
            <person name="Larson L."/>
            <person name="Lui A."/>
            <person name="MacDonald P.J.P."/>
            <person name="Montmayeur A."/>
            <person name="Murphy C."/>
            <person name="Neiman D."/>
            <person name="Pearson M."/>
            <person name="Priest M."/>
            <person name="Roberts A."/>
            <person name="Saif S."/>
            <person name="Shea T."/>
            <person name="Shenoy N."/>
            <person name="Sisk P."/>
            <person name="Stolte C."/>
            <person name="Sykes S."/>
            <person name="Wortman J."/>
            <person name="Nusbaum C."/>
            <person name="Birren B."/>
        </authorList>
    </citation>
    <scope>NUCLEOTIDE SEQUENCE [LARGE SCALE GENOMIC DNA]</scope>
    <source>
        <strain evidence="3 4">WAL-18680</strain>
    </source>
</reference>
<gene>
    <name evidence="3" type="ORF">HMPREF9473_01620</name>
</gene>
<proteinExistence type="predicted"/>
<evidence type="ECO:0000256" key="1">
    <source>
        <dbReference type="SAM" id="MobiDB-lite"/>
    </source>
</evidence>
<accession>G5IDP3</accession>
<sequence length="197" mass="21761">MKGIETKRSRSENKSQSGNKSQSRNKSRSRKKYGDLERPLRYLIPIAVASLLVILYTLRCGFPAPIQAQIDILPDRRAENGVLHGATGPIPPGEYQIVLNQFPTIESGSRECNIEFENPEGNECSSRINLYLKSTGKHIGGTRRVDPGNYVESVKLNTTLEAGEYPVLANIELFQDKEPSGSMTLELTIRVVTGLSG</sequence>
<organism evidence="3 4">
    <name type="scientific">Hungatella hathewayi WAL-18680</name>
    <dbReference type="NCBI Taxonomy" id="742737"/>
    <lineage>
        <taxon>Bacteria</taxon>
        <taxon>Bacillati</taxon>
        <taxon>Bacillota</taxon>
        <taxon>Clostridia</taxon>
        <taxon>Lachnospirales</taxon>
        <taxon>Lachnospiraceae</taxon>
        <taxon>Hungatella</taxon>
    </lineage>
</organism>
<evidence type="ECO:0000256" key="2">
    <source>
        <dbReference type="SAM" id="Phobius"/>
    </source>
</evidence>
<evidence type="ECO:0000313" key="4">
    <source>
        <dbReference type="Proteomes" id="UP000005384"/>
    </source>
</evidence>
<feature type="transmembrane region" description="Helical" evidence="2">
    <location>
        <begin position="40"/>
        <end position="58"/>
    </location>
</feature>
<dbReference type="HOGENOM" id="CLU_094165_0_0_9"/>
<dbReference type="RefSeq" id="WP_006779605.1">
    <property type="nucleotide sequence ID" value="NZ_CP040506.1"/>
</dbReference>
<name>G5IDP3_9FIRM</name>
<feature type="region of interest" description="Disordered" evidence="1">
    <location>
        <begin position="1"/>
        <end position="32"/>
    </location>
</feature>
<protein>
    <submittedName>
        <fullName evidence="3">Uncharacterized protein</fullName>
    </submittedName>
</protein>
<keyword evidence="4" id="KW-1185">Reference proteome</keyword>
<dbReference type="AlphaFoldDB" id="G5IDP3"/>
<keyword evidence="2" id="KW-0472">Membrane</keyword>
<dbReference type="PATRIC" id="fig|742737.3.peg.1643"/>
<keyword evidence="2" id="KW-0812">Transmembrane</keyword>
<feature type="compositionally biased region" description="Basic and acidic residues" evidence="1">
    <location>
        <begin position="1"/>
        <end position="13"/>
    </location>
</feature>
<evidence type="ECO:0000313" key="3">
    <source>
        <dbReference type="EMBL" id="EHI60389.1"/>
    </source>
</evidence>